<dbReference type="InParanoid" id="A0A090MF54"/>
<dbReference type="RefSeq" id="XP_003080987.2">
    <property type="nucleotide sequence ID" value="XM_003080939.2"/>
</dbReference>
<dbReference type="AlphaFoldDB" id="A0A090MF54"/>
<reference evidence="3 4" key="2">
    <citation type="journal article" date="2014" name="BMC Genomics">
        <title>An improved genome of the model marine alga Ostreococcus tauri unfolds by assessing Illumina de novo assemblies.</title>
        <authorList>
            <person name="Blanc-Mathieu R."/>
            <person name="Verhelst B."/>
            <person name="Derelle E."/>
            <person name="Rombauts S."/>
            <person name="Bouget F.Y."/>
            <person name="Carre I."/>
            <person name="Chateau A."/>
            <person name="Eyre-Walker A."/>
            <person name="Grimsley N."/>
            <person name="Moreau H."/>
            <person name="Piegu B."/>
            <person name="Rivals E."/>
            <person name="Schackwitz W."/>
            <person name="Van de Peer Y."/>
            <person name="Piganeau G."/>
        </authorList>
    </citation>
    <scope>NUCLEOTIDE SEQUENCE [LARGE SCALE GENOMIC DNA]</scope>
    <source>
        <strain evidence="4">OTTH 0595 / CCAP 157/2 / RCC745</strain>
    </source>
</reference>
<protein>
    <submittedName>
        <fullName evidence="3">Unnamed product</fullName>
    </submittedName>
</protein>
<keyword evidence="2" id="KW-1133">Transmembrane helix</keyword>
<dbReference type="OrthoDB" id="10612878at2759"/>
<organism evidence="3 4">
    <name type="scientific">Ostreococcus tauri</name>
    <name type="common">Marine green alga</name>
    <dbReference type="NCBI Taxonomy" id="70448"/>
    <lineage>
        <taxon>Eukaryota</taxon>
        <taxon>Viridiplantae</taxon>
        <taxon>Chlorophyta</taxon>
        <taxon>Mamiellophyceae</taxon>
        <taxon>Mamiellales</taxon>
        <taxon>Bathycoccaceae</taxon>
        <taxon>Ostreococcus</taxon>
    </lineage>
</organism>
<gene>
    <name evidence="3" type="ORF">OT_ostta08g04270</name>
</gene>
<feature type="compositionally biased region" description="Basic and acidic residues" evidence="1">
    <location>
        <begin position="361"/>
        <end position="372"/>
    </location>
</feature>
<comment type="caution">
    <text evidence="3">The sequence shown here is derived from an EMBL/GenBank/DDBJ whole genome shotgun (WGS) entry which is preliminary data.</text>
</comment>
<keyword evidence="2" id="KW-0812">Transmembrane</keyword>
<dbReference type="Proteomes" id="UP000009170">
    <property type="component" value="Unassembled WGS sequence"/>
</dbReference>
<evidence type="ECO:0000256" key="1">
    <source>
        <dbReference type="SAM" id="MobiDB-lite"/>
    </source>
</evidence>
<feature type="region of interest" description="Disordered" evidence="1">
    <location>
        <begin position="347"/>
        <end position="372"/>
    </location>
</feature>
<keyword evidence="2" id="KW-0472">Membrane</keyword>
<accession>A0A090MF54</accession>
<keyword evidence="4" id="KW-1185">Reference proteome</keyword>
<evidence type="ECO:0000313" key="4">
    <source>
        <dbReference type="Proteomes" id="UP000009170"/>
    </source>
</evidence>
<sequence>MSRRRSRSARAIAMCAVMRAGTCAPVDGARRVDRDDQNTANTIDDSARARTNAVRAASTSTSEPPVLYARVSSSGSLERDVKTLRCYAAIAREASRALVLVEDATSAEATKPLTDLVVPVDAAWRRWGEGDDERIKSGDARWCAHVREAVPRGAAQEVSRRFKRARDACLTFDVAHAKCGRNVHMVLSTKVAADVANSIDVEALVKAGLVSKDVVVKPLESEVGANASGANIVSSSVVKNGDNEEDVATVGLVEDERMRREQEVFIGEEESEEMDIEESARVPATKVLQSVVRRQSNATRNIDTSRALVYFGAAVGLVGFFINSFASARQASKRDELAKLVLHPDSLTYSSPSFSIASSPAKKETASAHDNP</sequence>
<dbReference type="GeneID" id="9837354"/>
<evidence type="ECO:0000256" key="2">
    <source>
        <dbReference type="SAM" id="Phobius"/>
    </source>
</evidence>
<feature type="compositionally biased region" description="Low complexity" evidence="1">
    <location>
        <begin position="350"/>
        <end position="360"/>
    </location>
</feature>
<feature type="transmembrane region" description="Helical" evidence="2">
    <location>
        <begin position="307"/>
        <end position="326"/>
    </location>
</feature>
<name>A0A090MF54_OSTTA</name>
<proteinExistence type="predicted"/>
<dbReference type="KEGG" id="ota:OT_ostta08g04270"/>
<reference evidence="4" key="1">
    <citation type="journal article" date="2006" name="Proc. Natl. Acad. Sci. U.S.A.">
        <title>Genome analysis of the smallest free-living eukaryote Ostreococcus tauri unveils many unique features.</title>
        <authorList>
            <person name="Derelle E."/>
            <person name="Ferraz C."/>
            <person name="Rombauts S."/>
            <person name="Rouze P."/>
            <person name="Worden A.Z."/>
            <person name="Robbens S."/>
            <person name="Partensky F."/>
            <person name="Degroeve S."/>
            <person name="Echeynie S."/>
            <person name="Cooke R."/>
            <person name="Saeys Y."/>
            <person name="Wuyts J."/>
            <person name="Jabbari K."/>
            <person name="Bowler C."/>
            <person name="Panaud O."/>
            <person name="Piegu B."/>
            <person name="Ball S.G."/>
            <person name="Ral J.-P."/>
            <person name="Bouget F.-Y."/>
            <person name="Piganeau G."/>
            <person name="De Baets B."/>
            <person name="Picard A."/>
            <person name="Delseny M."/>
            <person name="Demaille J."/>
            <person name="Van de Peer Y."/>
            <person name="Moreau H."/>
        </authorList>
    </citation>
    <scope>NUCLEOTIDE SEQUENCE [LARGE SCALE GENOMIC DNA]</scope>
    <source>
        <strain evidence="4">OTTH 0595 / CCAP 157/2 / RCC745</strain>
    </source>
</reference>
<evidence type="ECO:0000313" key="3">
    <source>
        <dbReference type="EMBL" id="CEG01637.1"/>
    </source>
</evidence>
<dbReference type="EMBL" id="CAID01000008">
    <property type="protein sequence ID" value="CEG01637.1"/>
    <property type="molecule type" value="Genomic_DNA"/>
</dbReference>